<sequence length="124" mass="12655">MGPVHIGGRVPGTGVAADLGADQPVHGEQGELGERGDGPASAVRGNVVGDPFGPMGLTDPFQREPGDPGPSASRWPAEQRPADPAAEVLLLGPSPDRRGPCAHPAPSRHRVRLCGPLRATAQAL</sequence>
<dbReference type="EMBL" id="BLWD01000001">
    <property type="protein sequence ID" value="GFN04675.1"/>
    <property type="molecule type" value="Genomic_DNA"/>
</dbReference>
<proteinExistence type="predicted"/>
<feature type="compositionally biased region" description="Basic and acidic residues" evidence="1">
    <location>
        <begin position="28"/>
        <end position="37"/>
    </location>
</feature>
<protein>
    <submittedName>
        <fullName evidence="2">Uncharacterized protein</fullName>
    </submittedName>
</protein>
<organism evidence="2 3">
    <name type="scientific">Streptomyces microflavus</name>
    <name type="common">Streptomyces lipmanii</name>
    <dbReference type="NCBI Taxonomy" id="1919"/>
    <lineage>
        <taxon>Bacteria</taxon>
        <taxon>Bacillati</taxon>
        <taxon>Actinomycetota</taxon>
        <taxon>Actinomycetes</taxon>
        <taxon>Kitasatosporales</taxon>
        <taxon>Streptomycetaceae</taxon>
        <taxon>Streptomyces</taxon>
    </lineage>
</organism>
<evidence type="ECO:0000313" key="2">
    <source>
        <dbReference type="EMBL" id="GFN04675.1"/>
    </source>
</evidence>
<gene>
    <name evidence="2" type="ORF">Smic_32310</name>
</gene>
<accession>A0A7J0CSL0</accession>
<comment type="caution">
    <text evidence="2">The sequence shown here is derived from an EMBL/GenBank/DDBJ whole genome shotgun (WGS) entry which is preliminary data.</text>
</comment>
<dbReference type="Proteomes" id="UP000498740">
    <property type="component" value="Unassembled WGS sequence"/>
</dbReference>
<evidence type="ECO:0000313" key="3">
    <source>
        <dbReference type="Proteomes" id="UP000498740"/>
    </source>
</evidence>
<name>A0A7J0CSL0_STRMI</name>
<dbReference type="AlphaFoldDB" id="A0A7J0CSL0"/>
<reference evidence="2 3" key="1">
    <citation type="submission" date="2020-05" db="EMBL/GenBank/DDBJ databases">
        <title>Whole genome shotgun sequence of Streptomyces microflavus NBRC 13062.</title>
        <authorList>
            <person name="Komaki H."/>
            <person name="Tamura T."/>
        </authorList>
    </citation>
    <scope>NUCLEOTIDE SEQUENCE [LARGE SCALE GENOMIC DNA]</scope>
    <source>
        <strain evidence="2 3">NBRC 13062</strain>
    </source>
</reference>
<evidence type="ECO:0000256" key="1">
    <source>
        <dbReference type="SAM" id="MobiDB-lite"/>
    </source>
</evidence>
<feature type="region of interest" description="Disordered" evidence="1">
    <location>
        <begin position="1"/>
        <end position="84"/>
    </location>
</feature>